<proteinExistence type="predicted"/>
<dbReference type="GO" id="GO:0004623">
    <property type="term" value="F:phospholipase A2 activity"/>
    <property type="evidence" value="ECO:0007669"/>
    <property type="project" value="InterPro"/>
</dbReference>
<gene>
    <name evidence="2" type="ORF">BI198_02195</name>
</gene>
<dbReference type="OrthoDB" id="7855474at2"/>
<feature type="chain" id="PRO_5009200290" description="FAD-binding oxidoreductase" evidence="1">
    <location>
        <begin position="19"/>
        <end position="141"/>
    </location>
</feature>
<evidence type="ECO:0000313" key="3">
    <source>
        <dbReference type="Proteomes" id="UP000242258"/>
    </source>
</evidence>
<feature type="signal peptide" evidence="1">
    <location>
        <begin position="1"/>
        <end position="18"/>
    </location>
</feature>
<dbReference type="EMBL" id="MKEK01000001">
    <property type="protein sequence ID" value="OEY68510.1"/>
    <property type="molecule type" value="Genomic_DNA"/>
</dbReference>
<dbReference type="GO" id="GO:0006644">
    <property type="term" value="P:phospholipid metabolic process"/>
    <property type="evidence" value="ECO:0007669"/>
    <property type="project" value="InterPro"/>
</dbReference>
<evidence type="ECO:0008006" key="4">
    <source>
        <dbReference type="Google" id="ProtNLM"/>
    </source>
</evidence>
<dbReference type="GO" id="GO:0050482">
    <property type="term" value="P:arachidonate secretion"/>
    <property type="evidence" value="ECO:0007669"/>
    <property type="project" value="InterPro"/>
</dbReference>
<evidence type="ECO:0000256" key="1">
    <source>
        <dbReference type="SAM" id="SignalP"/>
    </source>
</evidence>
<dbReference type="InterPro" id="IPR036444">
    <property type="entry name" value="PLipase_A2_dom_sf"/>
</dbReference>
<organism evidence="2 3">
    <name type="scientific">Rheinheimera salexigens</name>
    <dbReference type="NCBI Taxonomy" id="1628148"/>
    <lineage>
        <taxon>Bacteria</taxon>
        <taxon>Pseudomonadati</taxon>
        <taxon>Pseudomonadota</taxon>
        <taxon>Gammaproteobacteria</taxon>
        <taxon>Chromatiales</taxon>
        <taxon>Chromatiaceae</taxon>
        <taxon>Rheinheimera</taxon>
    </lineage>
</organism>
<accession>A0A1E7Q311</accession>
<keyword evidence="3" id="KW-1185">Reference proteome</keyword>
<name>A0A1E7Q311_9GAMM</name>
<sequence length="141" mass="16010">MRIVLTVLCLLFSITLTAETIKPFTTDGCSAFPDGTFSQNELWLSCCTAHDFAYWQGGTYAQRLQADKQLRQCVAQVGQQHIAYLMLAGVRVGGSPYLPTSFRWGYGWSYPRWYRPLTAAERKQISTSEITDSKRINKDNK</sequence>
<protein>
    <recommendedName>
        <fullName evidence="4">FAD-binding oxidoreductase</fullName>
    </recommendedName>
</protein>
<comment type="caution">
    <text evidence="2">The sequence shown here is derived from an EMBL/GenBank/DDBJ whole genome shotgun (WGS) entry which is preliminary data.</text>
</comment>
<dbReference type="AlphaFoldDB" id="A0A1E7Q311"/>
<dbReference type="RefSeq" id="WP_070048077.1">
    <property type="nucleotide sequence ID" value="NZ_CBCSDO010000001.1"/>
</dbReference>
<dbReference type="STRING" id="1628148.BI198_02195"/>
<dbReference type="Gene3D" id="1.20.90.10">
    <property type="entry name" value="Phospholipase A2 domain"/>
    <property type="match status" value="1"/>
</dbReference>
<reference evidence="3" key="1">
    <citation type="submission" date="2016-09" db="EMBL/GenBank/DDBJ databases">
        <authorList>
            <person name="Wan X."/>
            <person name="Hou S."/>
        </authorList>
    </citation>
    <scope>NUCLEOTIDE SEQUENCE [LARGE SCALE GENOMIC DNA]</scope>
    <source>
        <strain evidence="3">KH87</strain>
    </source>
</reference>
<keyword evidence="1" id="KW-0732">Signal</keyword>
<dbReference type="Proteomes" id="UP000242258">
    <property type="component" value="Unassembled WGS sequence"/>
</dbReference>
<evidence type="ECO:0000313" key="2">
    <source>
        <dbReference type="EMBL" id="OEY68510.1"/>
    </source>
</evidence>
<dbReference type="SUPFAM" id="SSF48619">
    <property type="entry name" value="Phospholipase A2, PLA2"/>
    <property type="match status" value="1"/>
</dbReference>